<feature type="compositionally biased region" description="Basic residues" evidence="2">
    <location>
        <begin position="11"/>
        <end position="21"/>
    </location>
</feature>
<dbReference type="PANTHER" id="PTHR44998:SF1">
    <property type="entry name" value="UDP-N-ACETYLGLUCOSAMINE--PEPTIDE N-ACETYLGLUCOSAMINYLTRANSFERASE 110 KDA SUBUNIT"/>
    <property type="match status" value="1"/>
</dbReference>
<reference evidence="3 4" key="1">
    <citation type="journal article" date="2018" name="Sci. Data">
        <title>The draft genome sequence of cork oak.</title>
        <authorList>
            <person name="Ramos A.M."/>
            <person name="Usie A."/>
            <person name="Barbosa P."/>
            <person name="Barros P.M."/>
            <person name="Capote T."/>
            <person name="Chaves I."/>
            <person name="Simoes F."/>
            <person name="Abreu I."/>
            <person name="Carrasquinho I."/>
            <person name="Faro C."/>
            <person name="Guimaraes J.B."/>
            <person name="Mendonca D."/>
            <person name="Nobrega F."/>
            <person name="Rodrigues L."/>
            <person name="Saibo N.J.M."/>
            <person name="Varela M.C."/>
            <person name="Egas C."/>
            <person name="Matos J."/>
            <person name="Miguel C.M."/>
            <person name="Oliveira M.M."/>
            <person name="Ricardo C.P."/>
            <person name="Goncalves S."/>
        </authorList>
    </citation>
    <scope>NUCLEOTIDE SEQUENCE [LARGE SCALE GENOMIC DNA]</scope>
    <source>
        <strain evidence="4">cv. HL8</strain>
    </source>
</reference>
<keyword evidence="4" id="KW-1185">Reference proteome</keyword>
<accession>A0AAW0L1Z5</accession>
<dbReference type="InterPro" id="IPR011990">
    <property type="entry name" value="TPR-like_helical_dom_sf"/>
</dbReference>
<dbReference type="AlphaFoldDB" id="A0AAW0L1Z5"/>
<keyword evidence="1" id="KW-0802">TPR repeat</keyword>
<proteinExistence type="predicted"/>
<evidence type="ECO:0000313" key="4">
    <source>
        <dbReference type="Proteomes" id="UP000237347"/>
    </source>
</evidence>
<dbReference type="EMBL" id="PKMF04000168">
    <property type="protein sequence ID" value="KAK7845589.1"/>
    <property type="molecule type" value="Genomic_DNA"/>
</dbReference>
<evidence type="ECO:0000256" key="1">
    <source>
        <dbReference type="PROSITE-ProRule" id="PRU00339"/>
    </source>
</evidence>
<keyword evidence="3" id="KW-0808">Transferase</keyword>
<dbReference type="SUPFAM" id="SSF48452">
    <property type="entry name" value="TPR-like"/>
    <property type="match status" value="1"/>
</dbReference>
<gene>
    <name evidence="3" type="primary">SEC_3</name>
    <name evidence="3" type="ORF">CFP56_009126</name>
</gene>
<evidence type="ECO:0000313" key="3">
    <source>
        <dbReference type="EMBL" id="KAK7845589.1"/>
    </source>
</evidence>
<protein>
    <submittedName>
        <fullName evidence="3">Udp-n-acetylglucosamine--peptide n-acetylglucosaminyltransferase sec</fullName>
    </submittedName>
</protein>
<name>A0AAW0L1Z5_QUESU</name>
<organism evidence="3 4">
    <name type="scientific">Quercus suber</name>
    <name type="common">Cork oak</name>
    <dbReference type="NCBI Taxonomy" id="58331"/>
    <lineage>
        <taxon>Eukaryota</taxon>
        <taxon>Viridiplantae</taxon>
        <taxon>Streptophyta</taxon>
        <taxon>Embryophyta</taxon>
        <taxon>Tracheophyta</taxon>
        <taxon>Spermatophyta</taxon>
        <taxon>Magnoliopsida</taxon>
        <taxon>eudicotyledons</taxon>
        <taxon>Gunneridae</taxon>
        <taxon>Pentapetalae</taxon>
        <taxon>rosids</taxon>
        <taxon>fabids</taxon>
        <taxon>Fagales</taxon>
        <taxon>Fagaceae</taxon>
        <taxon>Quercus</taxon>
    </lineage>
</organism>
<dbReference type="GO" id="GO:0016757">
    <property type="term" value="F:glycosyltransferase activity"/>
    <property type="evidence" value="ECO:0007669"/>
    <property type="project" value="UniProtKB-KW"/>
</dbReference>
<evidence type="ECO:0000256" key="2">
    <source>
        <dbReference type="SAM" id="MobiDB-lite"/>
    </source>
</evidence>
<dbReference type="Proteomes" id="UP000237347">
    <property type="component" value="Unassembled WGS sequence"/>
</dbReference>
<comment type="caution">
    <text evidence="3">The sequence shown here is derived from an EMBL/GenBank/DDBJ whole genome shotgun (WGS) entry which is preliminary data.</text>
</comment>
<dbReference type="PROSITE" id="PS50005">
    <property type="entry name" value="TPR"/>
    <property type="match status" value="1"/>
</dbReference>
<sequence>MLSLQGDPRLSHHHQHHHHHQQQLLQQQQLQLQKLQLAPYNDDSLAASSSSSSSLPNLKHSQALDSHEVDEGMLIAHAHQMYKAGNFKQALEHCNAVYERNPQRTDNLLLLGAIHYQLHDFDMCIAKNEEALQIDPRFAECYGNMANAWKVNFKHLICLQLFKYLALESLLDDVCVFFKQEKGNIDFAIRYYLIAIEVCHS</sequence>
<dbReference type="PANTHER" id="PTHR44998">
    <property type="match status" value="1"/>
</dbReference>
<keyword evidence="3" id="KW-0328">Glycosyltransferase</keyword>
<feature type="repeat" description="TPR" evidence="1">
    <location>
        <begin position="105"/>
        <end position="138"/>
    </location>
</feature>
<dbReference type="GO" id="GO:0006493">
    <property type="term" value="P:protein O-linked glycosylation"/>
    <property type="evidence" value="ECO:0007669"/>
    <property type="project" value="TreeGrafter"/>
</dbReference>
<feature type="region of interest" description="Disordered" evidence="2">
    <location>
        <begin position="1"/>
        <end position="28"/>
    </location>
</feature>
<dbReference type="InterPro" id="IPR019734">
    <property type="entry name" value="TPR_rpt"/>
</dbReference>
<dbReference type="Gene3D" id="1.25.40.10">
    <property type="entry name" value="Tetratricopeptide repeat domain"/>
    <property type="match status" value="1"/>
</dbReference>